<dbReference type="InterPro" id="IPR052342">
    <property type="entry name" value="MCH/BMMD"/>
</dbReference>
<dbReference type="OrthoDB" id="9801735at2"/>
<dbReference type="InterPro" id="IPR029069">
    <property type="entry name" value="HotDog_dom_sf"/>
</dbReference>
<sequence length="150" mass="15974">MSEQSTPAPGSTPEPGPLPALGATAGFRKTVTEADVVLFAGITGDFAPQHVDADYMSRHPLGERVAHGILTLGIASTAASALCAQEQLVAVSAGYDRLRFLRPVVLGDTVDCRYEVVAVDEGRRRASARVEVRNQRGEMCLAATHLLHCY</sequence>
<keyword evidence="5" id="KW-1185">Reference proteome</keyword>
<proteinExistence type="inferred from homology"/>
<dbReference type="RefSeq" id="WP_123914649.1">
    <property type="nucleotide sequence ID" value="NZ_RKRA01000001.1"/>
</dbReference>
<evidence type="ECO:0000313" key="5">
    <source>
        <dbReference type="Proteomes" id="UP000280726"/>
    </source>
</evidence>
<protein>
    <submittedName>
        <fullName evidence="4">Acyl dehydratase</fullName>
    </submittedName>
</protein>
<dbReference type="InterPro" id="IPR002539">
    <property type="entry name" value="MaoC-like_dom"/>
</dbReference>
<reference evidence="4 5" key="1">
    <citation type="submission" date="2018-11" db="EMBL/GenBank/DDBJ databases">
        <title>Sequencing the genomes of 1000 actinobacteria strains.</title>
        <authorList>
            <person name="Klenk H.-P."/>
        </authorList>
    </citation>
    <scope>NUCLEOTIDE SEQUENCE [LARGE SCALE GENOMIC DNA]</scope>
    <source>
        <strain evidence="4 5">DSM 14418</strain>
    </source>
</reference>
<accession>A0A3N4ZKT8</accession>
<evidence type="ECO:0000259" key="3">
    <source>
        <dbReference type="Pfam" id="PF01575"/>
    </source>
</evidence>
<evidence type="ECO:0000256" key="2">
    <source>
        <dbReference type="SAM" id="MobiDB-lite"/>
    </source>
</evidence>
<evidence type="ECO:0000313" key="4">
    <source>
        <dbReference type="EMBL" id="RPF26272.1"/>
    </source>
</evidence>
<organism evidence="4 5">
    <name type="scientific">Georgenia muralis</name>
    <dbReference type="NCBI Taxonomy" id="154117"/>
    <lineage>
        <taxon>Bacteria</taxon>
        <taxon>Bacillati</taxon>
        <taxon>Actinomycetota</taxon>
        <taxon>Actinomycetes</taxon>
        <taxon>Micrococcales</taxon>
        <taxon>Bogoriellaceae</taxon>
        <taxon>Georgenia</taxon>
    </lineage>
</organism>
<feature type="region of interest" description="Disordered" evidence="2">
    <location>
        <begin position="1"/>
        <end position="23"/>
    </location>
</feature>
<dbReference type="SUPFAM" id="SSF54637">
    <property type="entry name" value="Thioesterase/thiol ester dehydrase-isomerase"/>
    <property type="match status" value="1"/>
</dbReference>
<dbReference type="Gene3D" id="3.10.129.10">
    <property type="entry name" value="Hotdog Thioesterase"/>
    <property type="match status" value="1"/>
</dbReference>
<dbReference type="PANTHER" id="PTHR43664:SF1">
    <property type="entry name" value="BETA-METHYLMALYL-COA DEHYDRATASE"/>
    <property type="match status" value="1"/>
</dbReference>
<comment type="similarity">
    <text evidence="1">Belongs to the enoyl-CoA hydratase/isomerase family.</text>
</comment>
<name>A0A3N4ZKT8_9MICO</name>
<dbReference type="AlphaFoldDB" id="A0A3N4ZKT8"/>
<dbReference type="EMBL" id="RKRA01000001">
    <property type="protein sequence ID" value="RPF26272.1"/>
    <property type="molecule type" value="Genomic_DNA"/>
</dbReference>
<comment type="caution">
    <text evidence="4">The sequence shown here is derived from an EMBL/GenBank/DDBJ whole genome shotgun (WGS) entry which is preliminary data.</text>
</comment>
<evidence type="ECO:0000256" key="1">
    <source>
        <dbReference type="ARBA" id="ARBA00005254"/>
    </source>
</evidence>
<dbReference type="PANTHER" id="PTHR43664">
    <property type="entry name" value="MONOAMINE OXIDASE-RELATED"/>
    <property type="match status" value="1"/>
</dbReference>
<dbReference type="Proteomes" id="UP000280726">
    <property type="component" value="Unassembled WGS sequence"/>
</dbReference>
<gene>
    <name evidence="4" type="ORF">EDD32_0706</name>
</gene>
<feature type="domain" description="MaoC-like" evidence="3">
    <location>
        <begin position="28"/>
        <end position="131"/>
    </location>
</feature>
<dbReference type="Pfam" id="PF01575">
    <property type="entry name" value="MaoC_dehydratas"/>
    <property type="match status" value="1"/>
</dbReference>